<protein>
    <submittedName>
        <fullName evidence="1">Uncharacterized protein</fullName>
    </submittedName>
</protein>
<gene>
    <name evidence="1" type="ORF">C1645_835665</name>
</gene>
<evidence type="ECO:0000313" key="2">
    <source>
        <dbReference type="Proteomes" id="UP000265703"/>
    </source>
</evidence>
<reference evidence="1 2" key="1">
    <citation type="submission" date="2018-06" db="EMBL/GenBank/DDBJ databases">
        <title>Comparative genomics reveals the genomic features of Rhizophagus irregularis, R. cerebriforme, R. diaphanum and Gigaspora rosea, and their symbiotic lifestyle signature.</title>
        <authorList>
            <person name="Morin E."/>
            <person name="San Clemente H."/>
            <person name="Chen E.C.H."/>
            <person name="De La Providencia I."/>
            <person name="Hainaut M."/>
            <person name="Kuo A."/>
            <person name="Kohler A."/>
            <person name="Murat C."/>
            <person name="Tang N."/>
            <person name="Roy S."/>
            <person name="Loubradou J."/>
            <person name="Henrissat B."/>
            <person name="Grigoriev I.V."/>
            <person name="Corradi N."/>
            <person name="Roux C."/>
            <person name="Martin F.M."/>
        </authorList>
    </citation>
    <scope>NUCLEOTIDE SEQUENCE [LARGE SCALE GENOMIC DNA]</scope>
    <source>
        <strain evidence="1 2">DAOM 227022</strain>
    </source>
</reference>
<evidence type="ECO:0000313" key="1">
    <source>
        <dbReference type="EMBL" id="RIA82243.1"/>
    </source>
</evidence>
<dbReference type="OrthoDB" id="2379098at2759"/>
<comment type="caution">
    <text evidence="1">The sequence shown here is derived from an EMBL/GenBank/DDBJ whole genome shotgun (WGS) entry which is preliminary data.</text>
</comment>
<dbReference type="AlphaFoldDB" id="A0A397S794"/>
<name>A0A397S794_9GLOM</name>
<keyword evidence="2" id="KW-1185">Reference proteome</keyword>
<dbReference type="Proteomes" id="UP000265703">
    <property type="component" value="Unassembled WGS sequence"/>
</dbReference>
<proteinExistence type="predicted"/>
<accession>A0A397S794</accession>
<sequence>MPLLSKQKSLQQMKPQSFNNNLVKDFKTGQIGAVTASHKNVGISGDDDGINLNILMKSGIVIWMKLRILLVWKKDDQFEKLKSIEIYERKDKYGPNGSFTKIVASVEKITNFFKVRMLKTQLKMQNRKILSDSAEDEIDCHIYQINERIHKIQGNLQKTVRIIDDDNMAERHQVWFHEQNYKITPALFKEFIVQELSLARSNHAVFSKGALVASRINLKPTTHPDEKL</sequence>
<dbReference type="EMBL" id="QKYT01000686">
    <property type="protein sequence ID" value="RIA82243.1"/>
    <property type="molecule type" value="Genomic_DNA"/>
</dbReference>
<organism evidence="1 2">
    <name type="scientific">Glomus cerebriforme</name>
    <dbReference type="NCBI Taxonomy" id="658196"/>
    <lineage>
        <taxon>Eukaryota</taxon>
        <taxon>Fungi</taxon>
        <taxon>Fungi incertae sedis</taxon>
        <taxon>Mucoromycota</taxon>
        <taxon>Glomeromycotina</taxon>
        <taxon>Glomeromycetes</taxon>
        <taxon>Glomerales</taxon>
        <taxon>Glomeraceae</taxon>
        <taxon>Glomus</taxon>
    </lineage>
</organism>